<dbReference type="PANTHER" id="PTHR47959">
    <property type="entry name" value="ATP-DEPENDENT RNA HELICASE RHLE-RELATED"/>
    <property type="match status" value="1"/>
</dbReference>
<evidence type="ECO:0000313" key="11">
    <source>
        <dbReference type="Proteomes" id="UP000251120"/>
    </source>
</evidence>
<evidence type="ECO:0000256" key="1">
    <source>
        <dbReference type="ARBA" id="ARBA00022741"/>
    </source>
</evidence>
<dbReference type="GO" id="GO:0003676">
    <property type="term" value="F:nucleic acid binding"/>
    <property type="evidence" value="ECO:0007669"/>
    <property type="project" value="InterPro"/>
</dbReference>
<dbReference type="PROSITE" id="PS51194">
    <property type="entry name" value="HELICASE_CTER"/>
    <property type="match status" value="1"/>
</dbReference>
<dbReference type="GO" id="GO:0016787">
    <property type="term" value="F:hydrolase activity"/>
    <property type="evidence" value="ECO:0007669"/>
    <property type="project" value="UniProtKB-KW"/>
</dbReference>
<evidence type="ECO:0000259" key="7">
    <source>
        <dbReference type="PROSITE" id="PS51192"/>
    </source>
</evidence>
<dbReference type="CDD" id="cd18787">
    <property type="entry name" value="SF2_C_DEAD"/>
    <property type="match status" value="1"/>
</dbReference>
<evidence type="ECO:0000256" key="5">
    <source>
        <dbReference type="ARBA" id="ARBA00038437"/>
    </source>
</evidence>
<evidence type="ECO:0000259" key="8">
    <source>
        <dbReference type="PROSITE" id="PS51194"/>
    </source>
</evidence>
<dbReference type="Proteomes" id="UP000251120">
    <property type="component" value="Chromosome"/>
</dbReference>
<dbReference type="InterPro" id="IPR050079">
    <property type="entry name" value="DEAD_box_RNA_helicase"/>
</dbReference>
<dbReference type="InterPro" id="IPR014001">
    <property type="entry name" value="Helicase_ATP-bd"/>
</dbReference>
<dbReference type="InterPro" id="IPR000629">
    <property type="entry name" value="RNA-helicase_DEAD-box_CS"/>
</dbReference>
<keyword evidence="3 6" id="KW-0347">Helicase</keyword>
<sequence>MSFEKINLSDEIISALTTKNINTLVGCQSLSYEGISQGENIWLKSPTGSGKTLAYLLPIIEKLYQDKQALTQVIFFTPTHELAIQISNFINETFSSIGVKSLALIGKASIERQKEKLKKKPQIVVGSVGRILELVNIKKLKPNHFKYCIIDEADRMLEDDSLKTLKQILAKSNKLQYILGSATIKNDALEVANSFIEDLKLIDNSDEKETITHSYIIAEGNRKNETLRSLANAISPARAIVFLHRNYDVNFVTKKLENAKISVGSIHGEQNKIDRANTIRKFKKSEIQILVASDVAARGLDIDGVDYVINYDIPTKYEDYKHRAGRTGRMGSEGNSILLINKSELSNIEKLAKKITISKGKLGFGEYKAN</sequence>
<evidence type="ECO:0000256" key="3">
    <source>
        <dbReference type="ARBA" id="ARBA00022806"/>
    </source>
</evidence>
<name>A0A2Z4Y1C0_9GAMM</name>
<reference evidence="9 11" key="1">
    <citation type="submission" date="2017-06" db="EMBL/GenBank/DDBJ databases">
        <title>Complete genome of Francisella adeliensis.</title>
        <authorList>
            <person name="Vallesi A."/>
            <person name="Sjodin A."/>
        </authorList>
    </citation>
    <scope>NUCLEOTIDE SEQUENCE [LARGE SCALE GENOMIC DNA]</scope>
    <source>
        <strain evidence="9 11">FDC440</strain>
    </source>
</reference>
<dbReference type="EMBL" id="CP021781">
    <property type="protein sequence ID" value="AXA34759.1"/>
    <property type="molecule type" value="Genomic_DNA"/>
</dbReference>
<keyword evidence="4 6" id="KW-0067">ATP-binding</keyword>
<reference evidence="10 12" key="2">
    <citation type="submission" date="2019-08" db="EMBL/GenBank/DDBJ databases">
        <title>Complete genome sequences of Francisella adeliensis (FSC1325 and FSC1326).</title>
        <authorList>
            <person name="Ohrman C."/>
            <person name="Uneklint I."/>
            <person name="Vallesi A."/>
            <person name="Karlsson L."/>
            <person name="Sjodin A."/>
        </authorList>
    </citation>
    <scope>NUCLEOTIDE SEQUENCE [LARGE SCALE GENOMIC DNA]</scope>
    <source>
        <strain evidence="10 12">FSC1325</strain>
    </source>
</reference>
<dbReference type="SMART" id="SM00490">
    <property type="entry name" value="HELICc"/>
    <property type="match status" value="1"/>
</dbReference>
<dbReference type="GO" id="GO:0005829">
    <property type="term" value="C:cytosol"/>
    <property type="evidence" value="ECO:0007669"/>
    <property type="project" value="TreeGrafter"/>
</dbReference>
<proteinExistence type="inferred from homology"/>
<keyword evidence="12" id="KW-1185">Reference proteome</keyword>
<protein>
    <submittedName>
        <fullName evidence="9">DEAD/DEAH box helicase</fullName>
    </submittedName>
</protein>
<feature type="domain" description="Helicase C-terminal" evidence="8">
    <location>
        <begin position="226"/>
        <end position="370"/>
    </location>
</feature>
<dbReference type="InterPro" id="IPR027417">
    <property type="entry name" value="P-loop_NTPase"/>
</dbReference>
<dbReference type="InterPro" id="IPR044742">
    <property type="entry name" value="DEAD/DEAH_RhlB"/>
</dbReference>
<dbReference type="InterPro" id="IPR011545">
    <property type="entry name" value="DEAD/DEAH_box_helicase_dom"/>
</dbReference>
<evidence type="ECO:0000313" key="10">
    <source>
        <dbReference type="EMBL" id="QIW12980.1"/>
    </source>
</evidence>
<evidence type="ECO:0000313" key="12">
    <source>
        <dbReference type="Proteomes" id="UP000681131"/>
    </source>
</evidence>
<organism evidence="9 11">
    <name type="scientific">Francisella adeliensis</name>
    <dbReference type="NCBI Taxonomy" id="2007306"/>
    <lineage>
        <taxon>Bacteria</taxon>
        <taxon>Pseudomonadati</taxon>
        <taxon>Pseudomonadota</taxon>
        <taxon>Gammaproteobacteria</taxon>
        <taxon>Thiotrichales</taxon>
        <taxon>Francisellaceae</taxon>
        <taxon>Francisella</taxon>
    </lineage>
</organism>
<dbReference type="PANTHER" id="PTHR47959:SF13">
    <property type="entry name" value="ATP-DEPENDENT RNA HELICASE RHLE"/>
    <property type="match status" value="1"/>
</dbReference>
<dbReference type="InterPro" id="IPR001650">
    <property type="entry name" value="Helicase_C-like"/>
</dbReference>
<evidence type="ECO:0000313" key="9">
    <source>
        <dbReference type="EMBL" id="AXA34759.1"/>
    </source>
</evidence>
<dbReference type="GO" id="GO:0005524">
    <property type="term" value="F:ATP binding"/>
    <property type="evidence" value="ECO:0007669"/>
    <property type="project" value="UniProtKB-KW"/>
</dbReference>
<gene>
    <name evidence="9" type="ORF">CDH04_07805</name>
    <name evidence="10" type="ORF">FZC43_07810</name>
</gene>
<dbReference type="OrthoDB" id="9805696at2"/>
<feature type="domain" description="Helicase ATP-binding" evidence="7">
    <location>
        <begin position="32"/>
        <end position="202"/>
    </location>
</feature>
<dbReference type="SUPFAM" id="SSF52540">
    <property type="entry name" value="P-loop containing nucleoside triphosphate hydrolases"/>
    <property type="match status" value="1"/>
</dbReference>
<dbReference type="CDD" id="cd00268">
    <property type="entry name" value="DEADc"/>
    <property type="match status" value="1"/>
</dbReference>
<dbReference type="GO" id="GO:0003724">
    <property type="term" value="F:RNA helicase activity"/>
    <property type="evidence" value="ECO:0007669"/>
    <property type="project" value="UniProtKB-ARBA"/>
</dbReference>
<dbReference type="KEGG" id="fad:CDH04_07805"/>
<dbReference type="Proteomes" id="UP000681131">
    <property type="component" value="Chromosome"/>
</dbReference>
<dbReference type="Gene3D" id="3.40.50.300">
    <property type="entry name" value="P-loop containing nucleotide triphosphate hydrolases"/>
    <property type="match status" value="2"/>
</dbReference>
<keyword evidence="1 6" id="KW-0547">Nucleotide-binding</keyword>
<comment type="similarity">
    <text evidence="5 6">Belongs to the DEAD box helicase family.</text>
</comment>
<dbReference type="Pfam" id="PF00271">
    <property type="entry name" value="Helicase_C"/>
    <property type="match status" value="1"/>
</dbReference>
<dbReference type="EMBL" id="CP043424">
    <property type="protein sequence ID" value="QIW12980.1"/>
    <property type="molecule type" value="Genomic_DNA"/>
</dbReference>
<accession>A0A2Z4Y1C0</accession>
<evidence type="ECO:0000256" key="6">
    <source>
        <dbReference type="RuleBase" id="RU000492"/>
    </source>
</evidence>
<dbReference type="SMART" id="SM00487">
    <property type="entry name" value="DEXDc"/>
    <property type="match status" value="1"/>
</dbReference>
<evidence type="ECO:0000256" key="2">
    <source>
        <dbReference type="ARBA" id="ARBA00022801"/>
    </source>
</evidence>
<dbReference type="PROSITE" id="PS51192">
    <property type="entry name" value="HELICASE_ATP_BIND_1"/>
    <property type="match status" value="1"/>
</dbReference>
<dbReference type="AlphaFoldDB" id="A0A2Z4Y1C0"/>
<evidence type="ECO:0000256" key="4">
    <source>
        <dbReference type="ARBA" id="ARBA00022840"/>
    </source>
</evidence>
<dbReference type="PROSITE" id="PS00039">
    <property type="entry name" value="DEAD_ATP_HELICASE"/>
    <property type="match status" value="1"/>
</dbReference>
<dbReference type="RefSeq" id="WP_112870929.1">
    <property type="nucleotide sequence ID" value="NZ_JACVLR010000004.1"/>
</dbReference>
<dbReference type="Pfam" id="PF00270">
    <property type="entry name" value="DEAD"/>
    <property type="match status" value="1"/>
</dbReference>
<keyword evidence="2 6" id="KW-0378">Hydrolase</keyword>